<evidence type="ECO:0000313" key="1">
    <source>
        <dbReference type="EMBL" id="KAL2322998.1"/>
    </source>
</evidence>
<protein>
    <submittedName>
        <fullName evidence="1">Uncharacterized protein</fullName>
    </submittedName>
</protein>
<comment type="caution">
    <text evidence="1">The sequence shown here is derived from an EMBL/GenBank/DDBJ whole genome shotgun (WGS) entry which is preliminary data.</text>
</comment>
<sequence>MQKLPVLPPRDHRRYKLLQECPVTLDQQVLLTSINRADTHKAKQNALTALNWHFYQQNQKLETLQQKVSHYKTLVSLHKPFTRNNASHKSKQNLLHARDGTLRVQASIVVALRNLIVFSESKDKLREKTQVAVLLGLASFMITTVRRMLMVSCSIWTLRRMRDSSVPLPSLEVAMEMLRHLSSNRATKEILVTKGFVKRVMGYLVVRCWMGGGEGFGNATVDVAYALRESKIVSEG</sequence>
<name>A0ABD1LI34_9FABA</name>
<keyword evidence="2" id="KW-1185">Reference proteome</keyword>
<organism evidence="1 2">
    <name type="scientific">Flemingia macrophylla</name>
    <dbReference type="NCBI Taxonomy" id="520843"/>
    <lineage>
        <taxon>Eukaryota</taxon>
        <taxon>Viridiplantae</taxon>
        <taxon>Streptophyta</taxon>
        <taxon>Embryophyta</taxon>
        <taxon>Tracheophyta</taxon>
        <taxon>Spermatophyta</taxon>
        <taxon>Magnoliopsida</taxon>
        <taxon>eudicotyledons</taxon>
        <taxon>Gunneridae</taxon>
        <taxon>Pentapetalae</taxon>
        <taxon>rosids</taxon>
        <taxon>fabids</taxon>
        <taxon>Fabales</taxon>
        <taxon>Fabaceae</taxon>
        <taxon>Papilionoideae</taxon>
        <taxon>50 kb inversion clade</taxon>
        <taxon>NPAAA clade</taxon>
        <taxon>indigoferoid/millettioid clade</taxon>
        <taxon>Phaseoleae</taxon>
        <taxon>Flemingia</taxon>
    </lineage>
</organism>
<gene>
    <name evidence="1" type="ORF">Fmac_027377</name>
</gene>
<dbReference type="Proteomes" id="UP001603857">
    <property type="component" value="Unassembled WGS sequence"/>
</dbReference>
<proteinExistence type="predicted"/>
<evidence type="ECO:0000313" key="2">
    <source>
        <dbReference type="Proteomes" id="UP001603857"/>
    </source>
</evidence>
<dbReference type="AlphaFoldDB" id="A0ABD1LI34"/>
<accession>A0ABD1LI34</accession>
<reference evidence="1 2" key="1">
    <citation type="submission" date="2024-08" db="EMBL/GenBank/DDBJ databases">
        <title>Insights into the chromosomal genome structure of Flemingia macrophylla.</title>
        <authorList>
            <person name="Ding Y."/>
            <person name="Zhao Y."/>
            <person name="Bi W."/>
            <person name="Wu M."/>
            <person name="Zhao G."/>
            <person name="Gong Y."/>
            <person name="Li W."/>
            <person name="Zhang P."/>
        </authorList>
    </citation>
    <scope>NUCLEOTIDE SEQUENCE [LARGE SCALE GENOMIC DNA]</scope>
    <source>
        <strain evidence="1">DYQJB</strain>
        <tissue evidence="1">Leaf</tissue>
    </source>
</reference>
<dbReference type="EMBL" id="JBGMDY010000009">
    <property type="protein sequence ID" value="KAL2322998.1"/>
    <property type="molecule type" value="Genomic_DNA"/>
</dbReference>